<proteinExistence type="predicted"/>
<sequence>MDQVEVVILDVAGCRYLQFYCWQPEGRRRLKLEQQWDGLSFINKKFRCDALIQWPTWQSGLLGGAEMNKWLSIVIAVESADAHDLAVPLSSINNQLGVDFRQIEVLLIDNGRYQLEDLEPLRVFNHLKFRYIKPAKIWPWAMAFQQGLMLSTGKYVTFMGPNMQFNSVDILQQVFSKLSAQPESQLVSGLLLRQQMKSDRTYRYQVEPTAHLLSGRFVSRALIMQDQITFEDFGAYTEMYVGQLIEAVAQHTQTLESAITVQFLGRTVSDAVLAPMPDKVQLEWVTMMSSYLLRLRTLAPDRYRETLAKTVIRFYSQAGHDPAMTAQMAELTAQNATMWPDILAFVERVRTTDRTPTAPWNADASGFSAYLQRVSPLSARVSITV</sequence>
<dbReference type="InterPro" id="IPR029044">
    <property type="entry name" value="Nucleotide-diphossugar_trans"/>
</dbReference>
<dbReference type="CDD" id="cd00761">
    <property type="entry name" value="Glyco_tranf_GTA_type"/>
    <property type="match status" value="1"/>
</dbReference>
<dbReference type="RefSeq" id="WP_379909273.1">
    <property type="nucleotide sequence ID" value="NZ_JBHTOK010000020.1"/>
</dbReference>
<accession>A0ABW4CXU1</accession>
<reference evidence="2" key="1">
    <citation type="journal article" date="2019" name="Int. J. Syst. Evol. Microbiol.">
        <title>The Global Catalogue of Microorganisms (GCM) 10K type strain sequencing project: providing services to taxonomists for standard genome sequencing and annotation.</title>
        <authorList>
            <consortium name="The Broad Institute Genomics Platform"/>
            <consortium name="The Broad Institute Genome Sequencing Center for Infectious Disease"/>
            <person name="Wu L."/>
            <person name="Ma J."/>
        </authorList>
    </citation>
    <scope>NUCLEOTIDE SEQUENCE [LARGE SCALE GENOMIC DNA]</scope>
    <source>
        <strain evidence="2">CCM 8912</strain>
    </source>
</reference>
<name>A0ABW4CXU1_9LACO</name>
<gene>
    <name evidence="1" type="ORF">ACFQ5K_05110</name>
</gene>
<dbReference type="EC" id="2.4.-.-" evidence="1"/>
<dbReference type="EMBL" id="JBHTOK010000020">
    <property type="protein sequence ID" value="MFD1440773.1"/>
    <property type="molecule type" value="Genomic_DNA"/>
</dbReference>
<dbReference type="Proteomes" id="UP001597212">
    <property type="component" value="Unassembled WGS sequence"/>
</dbReference>
<comment type="caution">
    <text evidence="1">The sequence shown here is derived from an EMBL/GenBank/DDBJ whole genome shotgun (WGS) entry which is preliminary data.</text>
</comment>
<protein>
    <submittedName>
        <fullName evidence="1">Glycosyltransferase family A protein</fullName>
        <ecNumber evidence="1">2.4.-.-</ecNumber>
    </submittedName>
</protein>
<keyword evidence="2" id="KW-1185">Reference proteome</keyword>
<organism evidence="1 2">
    <name type="scientific">Lacticaseibacillus hegangensis</name>
    <dbReference type="NCBI Taxonomy" id="2486010"/>
    <lineage>
        <taxon>Bacteria</taxon>
        <taxon>Bacillati</taxon>
        <taxon>Bacillota</taxon>
        <taxon>Bacilli</taxon>
        <taxon>Lactobacillales</taxon>
        <taxon>Lactobacillaceae</taxon>
        <taxon>Lacticaseibacillus</taxon>
    </lineage>
</organism>
<dbReference type="GO" id="GO:0016757">
    <property type="term" value="F:glycosyltransferase activity"/>
    <property type="evidence" value="ECO:0007669"/>
    <property type="project" value="UniProtKB-KW"/>
</dbReference>
<dbReference type="SUPFAM" id="SSF53448">
    <property type="entry name" value="Nucleotide-diphospho-sugar transferases"/>
    <property type="match status" value="1"/>
</dbReference>
<evidence type="ECO:0000313" key="2">
    <source>
        <dbReference type="Proteomes" id="UP001597212"/>
    </source>
</evidence>
<keyword evidence="1" id="KW-0808">Transferase</keyword>
<keyword evidence="1" id="KW-0328">Glycosyltransferase</keyword>
<evidence type="ECO:0000313" key="1">
    <source>
        <dbReference type="EMBL" id="MFD1440773.1"/>
    </source>
</evidence>